<dbReference type="EC" id="3.4.21.53" evidence="2"/>
<evidence type="ECO:0000313" key="6">
    <source>
        <dbReference type="EMBL" id="NIC04196.1"/>
    </source>
</evidence>
<organism evidence="6 7">
    <name type="scientific">Billgrantia bachuensis</name>
    <dbReference type="NCBI Taxonomy" id="2717286"/>
    <lineage>
        <taxon>Bacteria</taxon>
        <taxon>Pseudomonadati</taxon>
        <taxon>Pseudomonadota</taxon>
        <taxon>Gammaproteobacteria</taxon>
        <taxon>Oceanospirillales</taxon>
        <taxon>Halomonadaceae</taxon>
        <taxon>Billgrantia</taxon>
    </lineage>
</organism>
<dbReference type="EMBL" id="JAAQTO010000004">
    <property type="protein sequence ID" value="NIC04196.1"/>
    <property type="molecule type" value="Genomic_DNA"/>
</dbReference>
<dbReference type="PROSITE" id="PS51786">
    <property type="entry name" value="LON_PROTEOLYTIC"/>
    <property type="match status" value="1"/>
</dbReference>
<dbReference type="InterPro" id="IPR046843">
    <property type="entry name" value="LonB_AAA-LID"/>
</dbReference>
<keyword evidence="3" id="KW-0175">Coiled coil</keyword>
<accession>A0ABX0PMC3</accession>
<dbReference type="InterPro" id="IPR027065">
    <property type="entry name" value="Lon_Prtase"/>
</dbReference>
<feature type="compositionally biased region" description="Basic and acidic residues" evidence="4">
    <location>
        <begin position="787"/>
        <end position="813"/>
    </location>
</feature>
<dbReference type="Proteomes" id="UP001318321">
    <property type="component" value="Unassembled WGS sequence"/>
</dbReference>
<comment type="catalytic activity">
    <reaction evidence="2">
        <text>Hydrolysis of proteins in presence of ATP.</text>
        <dbReference type="EC" id="3.4.21.53"/>
    </reaction>
</comment>
<dbReference type="Pfam" id="PF05362">
    <property type="entry name" value="Lon_C"/>
    <property type="match status" value="1"/>
</dbReference>
<protein>
    <recommendedName>
        <fullName evidence="2">endopeptidase La</fullName>
        <ecNumber evidence="2">3.4.21.53</ecNumber>
    </recommendedName>
</protein>
<dbReference type="SUPFAM" id="SSF54211">
    <property type="entry name" value="Ribosomal protein S5 domain 2-like"/>
    <property type="match status" value="1"/>
</dbReference>
<feature type="region of interest" description="Disordered" evidence="4">
    <location>
        <begin position="783"/>
        <end position="813"/>
    </location>
</feature>
<dbReference type="Gene3D" id="1.10.8.60">
    <property type="match status" value="1"/>
</dbReference>
<proteinExistence type="inferred from homology"/>
<evidence type="ECO:0000256" key="1">
    <source>
        <dbReference type="ARBA" id="ARBA00022670"/>
    </source>
</evidence>
<dbReference type="SUPFAM" id="SSF52540">
    <property type="entry name" value="P-loop containing nucleoside triphosphate hydrolases"/>
    <property type="match status" value="1"/>
</dbReference>
<gene>
    <name evidence="6" type="ORF">HBJ55_01975</name>
</gene>
<evidence type="ECO:0000313" key="7">
    <source>
        <dbReference type="Proteomes" id="UP001318321"/>
    </source>
</evidence>
<dbReference type="PRINTS" id="PR00830">
    <property type="entry name" value="ENDOLAPTASE"/>
</dbReference>
<keyword evidence="7" id="KW-1185">Reference proteome</keyword>
<evidence type="ECO:0000259" key="5">
    <source>
        <dbReference type="PROSITE" id="PS51786"/>
    </source>
</evidence>
<feature type="domain" description="Lon proteolytic" evidence="5">
    <location>
        <begin position="557"/>
        <end position="752"/>
    </location>
</feature>
<keyword evidence="2" id="KW-0378">Hydrolase</keyword>
<comment type="caution">
    <text evidence="6">The sequence shown here is derived from an EMBL/GenBank/DDBJ whole genome shotgun (WGS) entry which is preliminary data.</text>
</comment>
<keyword evidence="1 2" id="KW-0645">Protease</keyword>
<sequence>MVKPLEPLTATQVYLACPEDAFDFEVTSELETLDMLTSHERARDALDFGTAMRSEGFNLYVLGHPGHGKHQMVERFLTKRSRDEPSPPDIAYRYNFDDPSRPRHLLLPSGMGRVLRADIEQLVEELRTAIPALFEGDEYQNRLHELKQAMGERQRDAIEAVRREAREHDILLISTPNGFTFAPAKGDAMMSPDEYEKLPRDERERIERTVEVLQKKLSLAIRQMPRLAKQLREQIKALNEDVLQSVIDAPLSELEERYDDHSGVLDHLASIRQAILQHADSFLLEEPDISPESVFNRFLLNLIVDNQSCEGAPVVYVDLPTHPHLVGRIEQNVHNGTLLTDFSLIRAGGLHRANGGYLLLDARTLMMQAGAWESLKRVLHAGEIRTESLDQAYGLISTTTLEPEPVPLDVKVVLLGERHLYYHLCQRDPDFLELFKVQADLEDELDRNHGNQPLYARMIATLAREAALRPFDRSGVAAIIERASRLADDQGKLVARHRVLSDLLREADHWADRDGAKVVSREHVEKAVEQQLWRASRLHELNHEQISRGIVAIEIEGRRIAQVNGLTVLSMGDYAFGQPTRITATARPGPGHVVDIEREARLGGRIHSKGVMILSRCLASRYAPEVPLSLSASLAFEQSYGGVEGDSASVAEACALISAIARVGIDQRLAVTGSIDQHGRVQAVGGVNEKIEGFFDICQARGGVKGHAVLLPATNVEHLMLKREVREAIAAGDFSIYAIEHLDQALELLTGMAPGEQDAGGAYPEESLNARVAERLEAFHRAVKKRYGPDKGDGNGDGDVRDDPGNEERSNDE</sequence>
<dbReference type="InterPro" id="IPR008269">
    <property type="entry name" value="Lon_proteolytic"/>
</dbReference>
<keyword evidence="2" id="KW-0720">Serine protease</keyword>
<feature type="active site" evidence="2">
    <location>
        <position position="690"/>
    </location>
</feature>
<name>A0ABX0PMC3_9GAMM</name>
<dbReference type="PANTHER" id="PTHR10046">
    <property type="entry name" value="ATP DEPENDENT LON PROTEASE FAMILY MEMBER"/>
    <property type="match status" value="1"/>
</dbReference>
<comment type="similarity">
    <text evidence="2">Belongs to the peptidase S16 family.</text>
</comment>
<dbReference type="InterPro" id="IPR041699">
    <property type="entry name" value="AAA_32"/>
</dbReference>
<dbReference type="InterPro" id="IPR020568">
    <property type="entry name" value="Ribosomal_Su5_D2-typ_SF"/>
</dbReference>
<dbReference type="Gene3D" id="3.40.50.300">
    <property type="entry name" value="P-loop containing nucleotide triphosphate hydrolases"/>
    <property type="match status" value="2"/>
</dbReference>
<dbReference type="InterPro" id="IPR027417">
    <property type="entry name" value="P-loop_NTPase"/>
</dbReference>
<dbReference type="Gene3D" id="3.30.230.10">
    <property type="match status" value="1"/>
</dbReference>
<evidence type="ECO:0000256" key="4">
    <source>
        <dbReference type="SAM" id="MobiDB-lite"/>
    </source>
</evidence>
<dbReference type="Pfam" id="PF13654">
    <property type="entry name" value="AAA_32"/>
    <property type="match status" value="1"/>
</dbReference>
<dbReference type="InterPro" id="IPR014721">
    <property type="entry name" value="Ribsml_uS5_D2-typ_fold_subgr"/>
</dbReference>
<dbReference type="InterPro" id="IPR046844">
    <property type="entry name" value="Lon-like_helical"/>
</dbReference>
<feature type="coiled-coil region" evidence="3">
    <location>
        <begin position="203"/>
        <end position="248"/>
    </location>
</feature>
<reference evidence="6 7" key="1">
    <citation type="submission" date="2020-03" db="EMBL/GenBank/DDBJ databases">
        <title>Identification of Halomonas strains.</title>
        <authorList>
            <person name="Xiao Z."/>
            <person name="Dong F."/>
            <person name="Wang Z."/>
            <person name="Zhao J.-Y."/>
        </authorList>
    </citation>
    <scope>NUCLEOTIDE SEQUENCE [LARGE SCALE GENOMIC DNA]</scope>
    <source>
        <strain evidence="6 7">DX6</strain>
    </source>
</reference>
<dbReference type="Pfam" id="PF20436">
    <property type="entry name" value="LonB_AAA-LID"/>
    <property type="match status" value="1"/>
</dbReference>
<dbReference type="Pfam" id="PF20437">
    <property type="entry name" value="LonC_helical"/>
    <property type="match status" value="1"/>
</dbReference>
<evidence type="ECO:0000256" key="2">
    <source>
        <dbReference type="PROSITE-ProRule" id="PRU01122"/>
    </source>
</evidence>
<evidence type="ECO:0000256" key="3">
    <source>
        <dbReference type="SAM" id="Coils"/>
    </source>
</evidence>
<feature type="active site" evidence="2">
    <location>
        <position position="647"/>
    </location>
</feature>